<dbReference type="EMBL" id="LBTR01000008">
    <property type="protein sequence ID" value="KKQ45848.1"/>
    <property type="molecule type" value="Genomic_DNA"/>
</dbReference>
<reference evidence="1 2" key="1">
    <citation type="journal article" date="2015" name="Nature">
        <title>rRNA introns, odd ribosomes, and small enigmatic genomes across a large radiation of phyla.</title>
        <authorList>
            <person name="Brown C.T."/>
            <person name="Hug L.A."/>
            <person name="Thomas B.C."/>
            <person name="Sharon I."/>
            <person name="Castelle C.J."/>
            <person name="Singh A."/>
            <person name="Wilkins M.J."/>
            <person name="Williams K.H."/>
            <person name="Banfield J.F."/>
        </authorList>
    </citation>
    <scope>NUCLEOTIDE SEQUENCE [LARGE SCALE GENOMIC DNA]</scope>
</reference>
<gene>
    <name evidence="1" type="ORF">US62_C0008G0002</name>
</gene>
<comment type="caution">
    <text evidence="1">The sequence shown here is derived from an EMBL/GenBank/DDBJ whole genome shotgun (WGS) entry which is preliminary data.</text>
</comment>
<organism evidence="1 2">
    <name type="scientific">Candidatus Woesebacteria bacterium GW2011_GWA1_37_8</name>
    <dbReference type="NCBI Taxonomy" id="1618546"/>
    <lineage>
        <taxon>Bacteria</taxon>
        <taxon>Candidatus Woeseibacteriota</taxon>
    </lineage>
</organism>
<accession>A0A0G0HRQ9</accession>
<dbReference type="AlphaFoldDB" id="A0A0G0HRQ9"/>
<proteinExistence type="predicted"/>
<evidence type="ECO:0000313" key="1">
    <source>
        <dbReference type="EMBL" id="KKQ45848.1"/>
    </source>
</evidence>
<protein>
    <submittedName>
        <fullName evidence="1">Uncharacterized protein</fullName>
    </submittedName>
</protein>
<dbReference type="Proteomes" id="UP000034603">
    <property type="component" value="Unassembled WGS sequence"/>
</dbReference>
<evidence type="ECO:0000313" key="2">
    <source>
        <dbReference type="Proteomes" id="UP000034603"/>
    </source>
</evidence>
<name>A0A0G0HRQ9_9BACT</name>
<sequence length="207" mass="24202">MTPEKLRAAIIDYSRRRRRFGAKDKVFHFKFKPQLTANLELNWWRLRKIPEGTKFRDYAINHLKEQFGLSTSLAVEAAKYLTVAVVSGEQSKWIKSKKTLVKFYKLIKSELKLAFEPSLAATLEVNLWQDWGAKGNVQEAAETENIARDLYSEIYRISRFQATKLAHLRVLANVERNMAERGMGDEHWDRAEDYLQKFYSALKERVA</sequence>